<evidence type="ECO:0000256" key="4">
    <source>
        <dbReference type="ARBA" id="ARBA00022759"/>
    </source>
</evidence>
<organism evidence="12 13">
    <name type="scientific">Erysiphe neolycopersici</name>
    <dbReference type="NCBI Taxonomy" id="212602"/>
    <lineage>
        <taxon>Eukaryota</taxon>
        <taxon>Fungi</taxon>
        <taxon>Dikarya</taxon>
        <taxon>Ascomycota</taxon>
        <taxon>Pezizomycotina</taxon>
        <taxon>Leotiomycetes</taxon>
        <taxon>Erysiphales</taxon>
        <taxon>Erysiphaceae</taxon>
        <taxon>Erysiphe</taxon>
    </lineage>
</organism>
<keyword evidence="7" id="KW-0229">DNA integration</keyword>
<dbReference type="InterPro" id="IPR036397">
    <property type="entry name" value="RNaseH_sf"/>
</dbReference>
<sequence length="127" mass="14356">MIEKQFGVSVRIVNKDGEAVFNNKEWVKFVAEKGIVRQVSAPEQNGKSEAAGKWIVVISRALILSSGLPNTPFSEALKCGTYIYNRLPRKFLNDFIEEMMELDNESNIDVYLNDADNQQSLKNSLDK</sequence>
<evidence type="ECO:0000256" key="6">
    <source>
        <dbReference type="ARBA" id="ARBA00022842"/>
    </source>
</evidence>
<dbReference type="InterPro" id="IPR012337">
    <property type="entry name" value="RNaseH-like_sf"/>
</dbReference>
<dbReference type="GO" id="GO:0004519">
    <property type="term" value="F:endonuclease activity"/>
    <property type="evidence" value="ECO:0007669"/>
    <property type="project" value="UniProtKB-KW"/>
</dbReference>
<dbReference type="GO" id="GO:0003887">
    <property type="term" value="F:DNA-directed DNA polymerase activity"/>
    <property type="evidence" value="ECO:0007669"/>
    <property type="project" value="UniProtKB-KW"/>
</dbReference>
<keyword evidence="6" id="KW-0460">Magnesium</keyword>
<evidence type="ECO:0000256" key="5">
    <source>
        <dbReference type="ARBA" id="ARBA00022801"/>
    </source>
</evidence>
<dbReference type="Gene3D" id="3.30.420.10">
    <property type="entry name" value="Ribonuclease H-like superfamily/Ribonuclease H"/>
    <property type="match status" value="1"/>
</dbReference>
<evidence type="ECO:0000256" key="2">
    <source>
        <dbReference type="ARBA" id="ARBA00022722"/>
    </source>
</evidence>
<keyword evidence="5" id="KW-0378">Hydrolase</keyword>
<keyword evidence="10" id="KW-0238">DNA-binding</keyword>
<dbReference type="STRING" id="212602.A0A420I2F9"/>
<evidence type="ECO:0000256" key="1">
    <source>
        <dbReference type="ARBA" id="ARBA00022695"/>
    </source>
</evidence>
<dbReference type="GO" id="GO:0015074">
    <property type="term" value="P:DNA integration"/>
    <property type="evidence" value="ECO:0007669"/>
    <property type="project" value="UniProtKB-KW"/>
</dbReference>
<keyword evidence="13" id="KW-1185">Reference proteome</keyword>
<evidence type="ECO:0000256" key="10">
    <source>
        <dbReference type="ARBA" id="ARBA00023125"/>
    </source>
</evidence>
<dbReference type="GO" id="GO:0003677">
    <property type="term" value="F:DNA binding"/>
    <property type="evidence" value="ECO:0007669"/>
    <property type="project" value="UniProtKB-KW"/>
</dbReference>
<dbReference type="PANTHER" id="PTHR42648:SF11">
    <property type="entry name" value="TRANSPOSON TY4-P GAG-POL POLYPROTEIN"/>
    <property type="match status" value="1"/>
</dbReference>
<evidence type="ECO:0000256" key="8">
    <source>
        <dbReference type="ARBA" id="ARBA00022918"/>
    </source>
</evidence>
<dbReference type="GO" id="GO:0016787">
    <property type="term" value="F:hydrolase activity"/>
    <property type="evidence" value="ECO:0007669"/>
    <property type="project" value="UniProtKB-KW"/>
</dbReference>
<dbReference type="PANTHER" id="PTHR42648">
    <property type="entry name" value="TRANSPOSASE, PUTATIVE-RELATED"/>
    <property type="match status" value="1"/>
</dbReference>
<dbReference type="EMBL" id="MCFK01002274">
    <property type="protein sequence ID" value="RKF63870.1"/>
    <property type="molecule type" value="Genomic_DNA"/>
</dbReference>
<accession>A0A420I2F9</accession>
<keyword evidence="2" id="KW-0540">Nuclease</keyword>
<keyword evidence="1" id="KW-0548">Nucleotidyltransferase</keyword>
<protein>
    <recommendedName>
        <fullName evidence="14">Integrase catalytic domain-containing protein</fullName>
    </recommendedName>
</protein>
<gene>
    <name evidence="12" type="ORF">OnM2_022074b</name>
</gene>
<reference evidence="12 13" key="1">
    <citation type="journal article" date="2018" name="BMC Genomics">
        <title>Comparative genome analyses reveal sequence features reflecting distinct modes of host-adaptation between dicot and monocot powdery mildew.</title>
        <authorList>
            <person name="Wu Y."/>
            <person name="Ma X."/>
            <person name="Pan Z."/>
            <person name="Kale S.D."/>
            <person name="Song Y."/>
            <person name="King H."/>
            <person name="Zhang Q."/>
            <person name="Presley C."/>
            <person name="Deng X."/>
            <person name="Wei C.I."/>
            <person name="Xiao S."/>
        </authorList>
    </citation>
    <scope>NUCLEOTIDE SEQUENCE [LARGE SCALE GENOMIC DNA]</scope>
    <source>
        <strain evidence="12">UMSG2</strain>
    </source>
</reference>
<dbReference type="SUPFAM" id="SSF53098">
    <property type="entry name" value="Ribonuclease H-like"/>
    <property type="match status" value="1"/>
</dbReference>
<evidence type="ECO:0000313" key="13">
    <source>
        <dbReference type="Proteomes" id="UP000286134"/>
    </source>
</evidence>
<dbReference type="Proteomes" id="UP000286134">
    <property type="component" value="Unassembled WGS sequence"/>
</dbReference>
<evidence type="ECO:0008006" key="14">
    <source>
        <dbReference type="Google" id="ProtNLM"/>
    </source>
</evidence>
<keyword evidence="9" id="KW-0808">Transferase</keyword>
<keyword evidence="3" id="KW-0479">Metal-binding</keyword>
<dbReference type="GO" id="GO:0006310">
    <property type="term" value="P:DNA recombination"/>
    <property type="evidence" value="ECO:0007669"/>
    <property type="project" value="UniProtKB-KW"/>
</dbReference>
<name>A0A420I2F9_9PEZI</name>
<proteinExistence type="predicted"/>
<evidence type="ECO:0000256" key="11">
    <source>
        <dbReference type="ARBA" id="ARBA00023172"/>
    </source>
</evidence>
<evidence type="ECO:0000256" key="9">
    <source>
        <dbReference type="ARBA" id="ARBA00022932"/>
    </source>
</evidence>
<keyword evidence="4" id="KW-0255">Endonuclease</keyword>
<dbReference type="InterPro" id="IPR039537">
    <property type="entry name" value="Retrotran_Ty1/copia-like"/>
</dbReference>
<comment type="caution">
    <text evidence="12">The sequence shown here is derived from an EMBL/GenBank/DDBJ whole genome shotgun (WGS) entry which is preliminary data.</text>
</comment>
<dbReference type="OrthoDB" id="4095857at2759"/>
<dbReference type="AlphaFoldDB" id="A0A420I2F9"/>
<evidence type="ECO:0000256" key="7">
    <source>
        <dbReference type="ARBA" id="ARBA00022908"/>
    </source>
</evidence>
<evidence type="ECO:0000256" key="3">
    <source>
        <dbReference type="ARBA" id="ARBA00022723"/>
    </source>
</evidence>
<dbReference type="GO" id="GO:0046872">
    <property type="term" value="F:metal ion binding"/>
    <property type="evidence" value="ECO:0007669"/>
    <property type="project" value="UniProtKB-KW"/>
</dbReference>
<evidence type="ECO:0000313" key="12">
    <source>
        <dbReference type="EMBL" id="RKF63870.1"/>
    </source>
</evidence>
<keyword evidence="8" id="KW-0695">RNA-directed DNA polymerase</keyword>
<dbReference type="GO" id="GO:0003964">
    <property type="term" value="F:RNA-directed DNA polymerase activity"/>
    <property type="evidence" value="ECO:0007669"/>
    <property type="project" value="UniProtKB-KW"/>
</dbReference>
<keyword evidence="11" id="KW-0233">DNA recombination</keyword>
<keyword evidence="9" id="KW-0239">DNA-directed DNA polymerase</keyword>